<protein>
    <submittedName>
        <fullName evidence="2">Uncharacterized protein</fullName>
    </submittedName>
</protein>
<dbReference type="KEGG" id="pacr:FXN63_17830"/>
<sequence>MSGNPPSAVADFFAAFEVASQSMEATLPLPGSEQAAAPVVVTKAPAAKKPSTTNKKRKNGLGTTGVDLGGLNADLPSAFGK</sequence>
<organism evidence="2 3">
    <name type="scientific">Pigmentiphaga aceris</name>
    <dbReference type="NCBI Taxonomy" id="1940612"/>
    <lineage>
        <taxon>Bacteria</taxon>
        <taxon>Pseudomonadati</taxon>
        <taxon>Pseudomonadota</taxon>
        <taxon>Betaproteobacteria</taxon>
        <taxon>Burkholderiales</taxon>
        <taxon>Alcaligenaceae</taxon>
        <taxon>Pigmentiphaga</taxon>
    </lineage>
</organism>
<reference evidence="2 3" key="1">
    <citation type="submission" date="2019-08" db="EMBL/GenBank/DDBJ databases">
        <title>Amphibian skin-associated Pigmentiphaga: genome sequence and occurrence across geography and hosts.</title>
        <authorList>
            <person name="Bletz M.C."/>
            <person name="Bunk B."/>
            <person name="Sproeer C."/>
            <person name="Biwer P."/>
            <person name="Reiter S."/>
            <person name="Rabemananjara F.C.E."/>
            <person name="Schulz S."/>
            <person name="Overmann J."/>
            <person name="Vences M."/>
        </authorList>
    </citation>
    <scope>NUCLEOTIDE SEQUENCE [LARGE SCALE GENOMIC DNA]</scope>
    <source>
        <strain evidence="2 3">Mada1488</strain>
    </source>
</reference>
<dbReference type="RefSeq" id="WP_148816538.1">
    <property type="nucleotide sequence ID" value="NZ_CP043046.1"/>
</dbReference>
<dbReference type="Proteomes" id="UP000325161">
    <property type="component" value="Chromosome"/>
</dbReference>
<name>A0A5C0B3W7_9BURK</name>
<evidence type="ECO:0000313" key="2">
    <source>
        <dbReference type="EMBL" id="QEI07491.1"/>
    </source>
</evidence>
<feature type="compositionally biased region" description="Low complexity" evidence="1">
    <location>
        <begin position="43"/>
        <end position="53"/>
    </location>
</feature>
<gene>
    <name evidence="2" type="ORF">FXN63_17830</name>
</gene>
<evidence type="ECO:0000313" key="3">
    <source>
        <dbReference type="Proteomes" id="UP000325161"/>
    </source>
</evidence>
<dbReference type="AlphaFoldDB" id="A0A5C0B3W7"/>
<proteinExistence type="predicted"/>
<feature type="region of interest" description="Disordered" evidence="1">
    <location>
        <begin position="43"/>
        <end position="67"/>
    </location>
</feature>
<evidence type="ECO:0000256" key="1">
    <source>
        <dbReference type="SAM" id="MobiDB-lite"/>
    </source>
</evidence>
<keyword evidence="3" id="KW-1185">Reference proteome</keyword>
<dbReference type="EMBL" id="CP043046">
    <property type="protein sequence ID" value="QEI07491.1"/>
    <property type="molecule type" value="Genomic_DNA"/>
</dbReference>
<accession>A0A5C0B3W7</accession>